<evidence type="ECO:0000256" key="3">
    <source>
        <dbReference type="ARBA" id="ARBA00022989"/>
    </source>
</evidence>
<comment type="subcellular location">
    <subcellularLocation>
        <location evidence="1">Membrane</location>
        <topology evidence="1">Single-pass membrane protein</topology>
    </subcellularLocation>
</comment>
<protein>
    <submittedName>
        <fullName evidence="7">Late embryogenesis abundant protein</fullName>
    </submittedName>
</protein>
<keyword evidence="8" id="KW-1185">Reference proteome</keyword>
<dbReference type="AlphaFoldDB" id="A0A834WNG2"/>
<organism evidence="7 8">
    <name type="scientific">Senna tora</name>
    <dbReference type="NCBI Taxonomy" id="362788"/>
    <lineage>
        <taxon>Eukaryota</taxon>
        <taxon>Viridiplantae</taxon>
        <taxon>Streptophyta</taxon>
        <taxon>Embryophyta</taxon>
        <taxon>Tracheophyta</taxon>
        <taxon>Spermatophyta</taxon>
        <taxon>Magnoliopsida</taxon>
        <taxon>eudicotyledons</taxon>
        <taxon>Gunneridae</taxon>
        <taxon>Pentapetalae</taxon>
        <taxon>rosids</taxon>
        <taxon>fabids</taxon>
        <taxon>Fabales</taxon>
        <taxon>Fabaceae</taxon>
        <taxon>Caesalpinioideae</taxon>
        <taxon>Cassia clade</taxon>
        <taxon>Senna</taxon>
    </lineage>
</organism>
<reference evidence="7" key="1">
    <citation type="submission" date="2020-09" db="EMBL/GenBank/DDBJ databases">
        <title>Genome-Enabled Discovery of Anthraquinone Biosynthesis in Senna tora.</title>
        <authorList>
            <person name="Kang S.-H."/>
            <person name="Pandey R.P."/>
            <person name="Lee C.-M."/>
            <person name="Sim J.-S."/>
            <person name="Jeong J.-T."/>
            <person name="Choi B.-S."/>
            <person name="Jung M."/>
            <person name="Ginzburg D."/>
            <person name="Zhao K."/>
            <person name="Won S.Y."/>
            <person name="Oh T.-J."/>
            <person name="Yu Y."/>
            <person name="Kim N.-H."/>
            <person name="Lee O.R."/>
            <person name="Lee T.-H."/>
            <person name="Bashyal P."/>
            <person name="Kim T.-S."/>
            <person name="Lee W.-H."/>
            <person name="Kawkins C."/>
            <person name="Kim C.-K."/>
            <person name="Kim J.S."/>
            <person name="Ahn B.O."/>
            <person name="Rhee S.Y."/>
            <person name="Sohng J.K."/>
        </authorList>
    </citation>
    <scope>NUCLEOTIDE SEQUENCE</scope>
    <source>
        <tissue evidence="7">Leaf</tissue>
    </source>
</reference>
<evidence type="ECO:0000313" key="7">
    <source>
        <dbReference type="EMBL" id="KAF7823324.1"/>
    </source>
</evidence>
<evidence type="ECO:0000256" key="2">
    <source>
        <dbReference type="ARBA" id="ARBA00022692"/>
    </source>
</evidence>
<evidence type="ECO:0000256" key="1">
    <source>
        <dbReference type="ARBA" id="ARBA00004167"/>
    </source>
</evidence>
<sequence length="176" mass="19870">MALQLSQSQGQAQAQAAPTPRRRGLLRYIAMVILALIVLVGIAVLIIWLVLKPKRLEYTLEDASIHNFNLTDANHLYANFDFTIRAYNPNTRVSIYYDSVEMSVVYEDQTLATSAVSPFFQGHRNVTRLHPRLAAQTVALYGPVKKDLGLERASGDIELDLWVKARIRFKNSEARV</sequence>
<dbReference type="GO" id="GO:0098542">
    <property type="term" value="P:defense response to other organism"/>
    <property type="evidence" value="ECO:0007669"/>
    <property type="project" value="InterPro"/>
</dbReference>
<dbReference type="EMBL" id="JAAIUW010000007">
    <property type="protein sequence ID" value="KAF7823324.1"/>
    <property type="molecule type" value="Genomic_DNA"/>
</dbReference>
<accession>A0A834WNG2</accession>
<dbReference type="GO" id="GO:0005886">
    <property type="term" value="C:plasma membrane"/>
    <property type="evidence" value="ECO:0007669"/>
    <property type="project" value="TreeGrafter"/>
</dbReference>
<feature type="domain" description="Late embryogenesis abundant protein LEA-2 subgroup" evidence="6">
    <location>
        <begin position="83"/>
        <end position="168"/>
    </location>
</feature>
<comment type="caution">
    <text evidence="7">The sequence shown here is derived from an EMBL/GenBank/DDBJ whole genome shotgun (WGS) entry which is preliminary data.</text>
</comment>
<feature type="transmembrane region" description="Helical" evidence="5">
    <location>
        <begin position="28"/>
        <end position="51"/>
    </location>
</feature>
<dbReference type="Pfam" id="PF03168">
    <property type="entry name" value="LEA_2"/>
    <property type="match status" value="1"/>
</dbReference>
<evidence type="ECO:0000259" key="6">
    <source>
        <dbReference type="Pfam" id="PF03168"/>
    </source>
</evidence>
<keyword evidence="3 5" id="KW-1133">Transmembrane helix</keyword>
<name>A0A834WNG2_9FABA</name>
<evidence type="ECO:0000256" key="5">
    <source>
        <dbReference type="SAM" id="Phobius"/>
    </source>
</evidence>
<keyword evidence="2 5" id="KW-0812">Transmembrane</keyword>
<dbReference type="InterPro" id="IPR004864">
    <property type="entry name" value="LEA_2"/>
</dbReference>
<evidence type="ECO:0000313" key="8">
    <source>
        <dbReference type="Proteomes" id="UP000634136"/>
    </source>
</evidence>
<gene>
    <name evidence="7" type="ORF">G2W53_021468</name>
</gene>
<proteinExistence type="predicted"/>
<dbReference type="Proteomes" id="UP000634136">
    <property type="component" value="Unassembled WGS sequence"/>
</dbReference>
<dbReference type="InterPro" id="IPR044839">
    <property type="entry name" value="NDR1-like"/>
</dbReference>
<dbReference type="PANTHER" id="PTHR31234:SF39">
    <property type="entry name" value="HARPIN-INDUCED PROTEIN 1 CONTAINING PROTEIN, EXPRESSED"/>
    <property type="match status" value="1"/>
</dbReference>
<dbReference type="PANTHER" id="PTHR31234">
    <property type="entry name" value="LATE EMBRYOGENESIS ABUNDANT (LEA) HYDROXYPROLINE-RICH GLYCOPROTEIN FAMILY"/>
    <property type="match status" value="1"/>
</dbReference>
<evidence type="ECO:0000256" key="4">
    <source>
        <dbReference type="ARBA" id="ARBA00023136"/>
    </source>
</evidence>
<dbReference type="OrthoDB" id="669838at2759"/>
<keyword evidence="4 5" id="KW-0472">Membrane</keyword>